<dbReference type="RefSeq" id="WP_020915844.1">
    <property type="nucleotide sequence ID" value="NZ_CP041245.1"/>
</dbReference>
<name>A0AAE7G468_CARRU</name>
<dbReference type="EMBL" id="CP041245">
    <property type="protein sequence ID" value="QLK14093.1"/>
    <property type="molecule type" value="Genomic_DNA"/>
</dbReference>
<dbReference type="AlphaFoldDB" id="A0AAE7G468"/>
<protein>
    <submittedName>
        <fullName evidence="1">Uncharacterized protein</fullName>
    </submittedName>
</protein>
<gene>
    <name evidence="1" type="ORF">FK493_00705</name>
</gene>
<organism evidence="1 2">
    <name type="scientific">Carsonella ruddii</name>
    <dbReference type="NCBI Taxonomy" id="114186"/>
    <lineage>
        <taxon>Bacteria</taxon>
        <taxon>Pseudomonadati</taxon>
        <taxon>Pseudomonadota</taxon>
        <taxon>Gammaproteobacteria</taxon>
        <taxon>Oceanospirillales</taxon>
        <taxon>Halomonadaceae</taxon>
        <taxon>Zymobacter group</taxon>
        <taxon>Candidatus Carsonella</taxon>
    </lineage>
</organism>
<evidence type="ECO:0000313" key="2">
    <source>
        <dbReference type="Proteomes" id="UP000510930"/>
    </source>
</evidence>
<sequence>MTFLELKLVFLNKTKYIILYYNNFFFSFFQNHLKTNFINVHMEIVNIYNFFLKKKNIVFINYNFLNKKICLNCKKKTLFIKIFFKKKSVSFKNKRKKLFWVVSSDR</sequence>
<evidence type="ECO:0000313" key="1">
    <source>
        <dbReference type="EMBL" id="QLK14093.1"/>
    </source>
</evidence>
<accession>A0AAE7G468</accession>
<dbReference type="Proteomes" id="UP000510930">
    <property type="component" value="Chromosome"/>
</dbReference>
<proteinExistence type="predicted"/>
<reference evidence="1 2" key="1">
    <citation type="submission" date="2019-06" db="EMBL/GenBank/DDBJ databases">
        <authorList>
            <person name="Petrone J.R."/>
            <person name="Munoz-Beristain A."/>
            <person name="Russell J.T."/>
            <person name="Rios-Glusberger P."/>
            <person name="Triplett E.W."/>
        </authorList>
    </citation>
    <scope>NUCLEOTIDE SEQUENCE [LARGE SCALE GENOMIC DNA]</scope>
    <source>
        <strain evidence="1">JRPAMB4</strain>
    </source>
</reference>